<reference evidence="18 19" key="1">
    <citation type="journal article" date="2018" name="Mol. Plant">
        <title>The genome of Artemisia annua provides insight into the evolution of Asteraceae family and artemisinin biosynthesis.</title>
        <authorList>
            <person name="Shen Q."/>
            <person name="Zhang L."/>
            <person name="Liao Z."/>
            <person name="Wang S."/>
            <person name="Yan T."/>
            <person name="Shi P."/>
            <person name="Liu M."/>
            <person name="Fu X."/>
            <person name="Pan Q."/>
            <person name="Wang Y."/>
            <person name="Lv Z."/>
            <person name="Lu X."/>
            <person name="Zhang F."/>
            <person name="Jiang W."/>
            <person name="Ma Y."/>
            <person name="Chen M."/>
            <person name="Hao X."/>
            <person name="Li L."/>
            <person name="Tang Y."/>
            <person name="Lv G."/>
            <person name="Zhou Y."/>
            <person name="Sun X."/>
            <person name="Brodelius P.E."/>
            <person name="Rose J.K.C."/>
            <person name="Tang K."/>
        </authorList>
    </citation>
    <scope>NUCLEOTIDE SEQUENCE [LARGE SCALE GENOMIC DNA]</scope>
    <source>
        <strain evidence="19">cv. Huhao1</strain>
        <tissue evidence="18">Leaf</tissue>
    </source>
</reference>
<evidence type="ECO:0000256" key="13">
    <source>
        <dbReference type="ARBA" id="ARBA00024209"/>
    </source>
</evidence>
<dbReference type="CDD" id="cd16461">
    <property type="entry name" value="RING-H2_EL5-like"/>
    <property type="match status" value="1"/>
</dbReference>
<dbReference type="PROSITE" id="PS50089">
    <property type="entry name" value="ZF_RING_2"/>
    <property type="match status" value="1"/>
</dbReference>
<evidence type="ECO:0000256" key="7">
    <source>
        <dbReference type="ARBA" id="ARBA00022723"/>
    </source>
</evidence>
<evidence type="ECO:0000256" key="10">
    <source>
        <dbReference type="ARBA" id="ARBA00022833"/>
    </source>
</evidence>
<evidence type="ECO:0000313" key="19">
    <source>
        <dbReference type="Proteomes" id="UP000245207"/>
    </source>
</evidence>
<evidence type="ECO:0000256" key="2">
    <source>
        <dbReference type="ARBA" id="ARBA00004167"/>
    </source>
</evidence>
<name>A0A2U1NYV5_ARTAN</name>
<evidence type="ECO:0000256" key="14">
    <source>
        <dbReference type="PROSITE-ProRule" id="PRU00175"/>
    </source>
</evidence>
<evidence type="ECO:0000256" key="1">
    <source>
        <dbReference type="ARBA" id="ARBA00000900"/>
    </source>
</evidence>
<comment type="pathway">
    <text evidence="3">Protein modification; protein ubiquitination.</text>
</comment>
<dbReference type="GO" id="GO:0016567">
    <property type="term" value="P:protein ubiquitination"/>
    <property type="evidence" value="ECO:0007669"/>
    <property type="project" value="UniProtKB-UniPathway"/>
</dbReference>
<dbReference type="UniPathway" id="UPA00143"/>
<keyword evidence="10" id="KW-0862">Zinc</keyword>
<dbReference type="PANTHER" id="PTHR46913:SF1">
    <property type="entry name" value="RING-H2 FINGER PROTEIN ATL16"/>
    <property type="match status" value="1"/>
</dbReference>
<comment type="subcellular location">
    <subcellularLocation>
        <location evidence="2">Membrane</location>
        <topology evidence="2">Single-pass membrane protein</topology>
    </subcellularLocation>
</comment>
<dbReference type="GO" id="GO:0008270">
    <property type="term" value="F:zinc ion binding"/>
    <property type="evidence" value="ECO:0007669"/>
    <property type="project" value="UniProtKB-KW"/>
</dbReference>
<dbReference type="PANTHER" id="PTHR46913">
    <property type="entry name" value="RING-H2 FINGER PROTEIN ATL16"/>
    <property type="match status" value="1"/>
</dbReference>
<evidence type="ECO:0000256" key="16">
    <source>
        <dbReference type="SAM" id="Phobius"/>
    </source>
</evidence>
<evidence type="ECO:0000256" key="8">
    <source>
        <dbReference type="ARBA" id="ARBA00022771"/>
    </source>
</evidence>
<keyword evidence="5" id="KW-0808">Transferase</keyword>
<feature type="region of interest" description="Disordered" evidence="15">
    <location>
        <begin position="1"/>
        <end position="27"/>
    </location>
</feature>
<dbReference type="InterPro" id="IPR001841">
    <property type="entry name" value="Znf_RING"/>
</dbReference>
<accession>A0A2U1NYV5</accession>
<comment type="caution">
    <text evidence="18">The sequence shown here is derived from an EMBL/GenBank/DDBJ whole genome shotgun (WGS) entry which is preliminary data.</text>
</comment>
<dbReference type="AlphaFoldDB" id="A0A2U1NYV5"/>
<evidence type="ECO:0000259" key="17">
    <source>
        <dbReference type="PROSITE" id="PS50089"/>
    </source>
</evidence>
<dbReference type="InterPro" id="IPR044600">
    <property type="entry name" value="ATL1/ATL16-like"/>
</dbReference>
<feature type="compositionally biased region" description="Low complexity" evidence="15">
    <location>
        <begin position="8"/>
        <end position="27"/>
    </location>
</feature>
<dbReference type="EMBL" id="PKPP01001962">
    <property type="protein sequence ID" value="PWA78610.1"/>
    <property type="molecule type" value="Genomic_DNA"/>
</dbReference>
<keyword evidence="19" id="KW-1185">Reference proteome</keyword>
<evidence type="ECO:0000313" key="18">
    <source>
        <dbReference type="EMBL" id="PWA78610.1"/>
    </source>
</evidence>
<organism evidence="18 19">
    <name type="scientific">Artemisia annua</name>
    <name type="common">Sweet wormwood</name>
    <dbReference type="NCBI Taxonomy" id="35608"/>
    <lineage>
        <taxon>Eukaryota</taxon>
        <taxon>Viridiplantae</taxon>
        <taxon>Streptophyta</taxon>
        <taxon>Embryophyta</taxon>
        <taxon>Tracheophyta</taxon>
        <taxon>Spermatophyta</taxon>
        <taxon>Magnoliopsida</taxon>
        <taxon>eudicotyledons</taxon>
        <taxon>Gunneridae</taxon>
        <taxon>Pentapetalae</taxon>
        <taxon>asterids</taxon>
        <taxon>campanulids</taxon>
        <taxon>Asterales</taxon>
        <taxon>Asteraceae</taxon>
        <taxon>Asteroideae</taxon>
        <taxon>Anthemideae</taxon>
        <taxon>Artemisiinae</taxon>
        <taxon>Artemisia</taxon>
    </lineage>
</organism>
<keyword evidence="11 16" id="KW-1133">Transmembrane helix</keyword>
<dbReference type="Gene3D" id="3.30.40.10">
    <property type="entry name" value="Zinc/RING finger domain, C3HC4 (zinc finger)"/>
    <property type="match status" value="1"/>
</dbReference>
<dbReference type="Pfam" id="PF13639">
    <property type="entry name" value="zf-RING_2"/>
    <property type="match status" value="1"/>
</dbReference>
<evidence type="ECO:0000256" key="3">
    <source>
        <dbReference type="ARBA" id="ARBA00004906"/>
    </source>
</evidence>
<dbReference type="InterPro" id="IPR013083">
    <property type="entry name" value="Znf_RING/FYVE/PHD"/>
</dbReference>
<dbReference type="GO" id="GO:0061630">
    <property type="term" value="F:ubiquitin protein ligase activity"/>
    <property type="evidence" value="ECO:0007669"/>
    <property type="project" value="UniProtKB-EC"/>
</dbReference>
<keyword evidence="8 14" id="KW-0863">Zinc-finger</keyword>
<feature type="transmembrane region" description="Helical" evidence="16">
    <location>
        <begin position="32"/>
        <end position="58"/>
    </location>
</feature>
<keyword evidence="9" id="KW-0833">Ubl conjugation pathway</keyword>
<dbReference type="OrthoDB" id="8062037at2759"/>
<evidence type="ECO:0000256" key="15">
    <source>
        <dbReference type="SAM" id="MobiDB-lite"/>
    </source>
</evidence>
<evidence type="ECO:0000256" key="6">
    <source>
        <dbReference type="ARBA" id="ARBA00022692"/>
    </source>
</evidence>
<gene>
    <name evidence="18" type="ORF">CTI12_AA198610</name>
</gene>
<dbReference type="EC" id="2.3.2.27" evidence="4"/>
<keyword evidence="6 16" id="KW-0812">Transmembrane</keyword>
<evidence type="ECO:0000256" key="11">
    <source>
        <dbReference type="ARBA" id="ARBA00022989"/>
    </source>
</evidence>
<evidence type="ECO:0000256" key="12">
    <source>
        <dbReference type="ARBA" id="ARBA00023136"/>
    </source>
</evidence>
<comment type="similarity">
    <text evidence="13">Belongs to the RING-type zinc finger family. ATL subfamily.</text>
</comment>
<sequence>MAMENLGSSSSSSTSSSLSSTTSSETFSTNSFFTPLLISIMGIGTVALAILIYHLLLVKYCMRRHAARMAALRNYANEEVPVGVDEKTLKTIPITAYKGNDKQCENECAVCLGDLEDGDMVRVLPICKHLFHVKCIDEWFVGHTSCPVCRVPVVGHDDEIRGCPVCRSAGPTSNDCMSSHSNEHVEVDNDGGFTSGPRITLRHCHSLVLPGEKKGRFTGMELKRSLSMGQSTCVTIDINIDNMDNDCTYYSSFRDQSIRQIQRVSSKVRESISRMCVGQGQESAILPY</sequence>
<keyword evidence="7" id="KW-0479">Metal-binding</keyword>
<proteinExistence type="inferred from homology"/>
<dbReference type="Proteomes" id="UP000245207">
    <property type="component" value="Unassembled WGS sequence"/>
</dbReference>
<keyword evidence="12 16" id="KW-0472">Membrane</keyword>
<feature type="domain" description="RING-type" evidence="17">
    <location>
        <begin position="108"/>
        <end position="150"/>
    </location>
</feature>
<dbReference type="GO" id="GO:0016020">
    <property type="term" value="C:membrane"/>
    <property type="evidence" value="ECO:0007669"/>
    <property type="project" value="UniProtKB-SubCell"/>
</dbReference>
<comment type="catalytic activity">
    <reaction evidence="1">
        <text>S-ubiquitinyl-[E2 ubiquitin-conjugating enzyme]-L-cysteine + [acceptor protein]-L-lysine = [E2 ubiquitin-conjugating enzyme]-L-cysteine + N(6)-ubiquitinyl-[acceptor protein]-L-lysine.</text>
        <dbReference type="EC" id="2.3.2.27"/>
    </reaction>
</comment>
<dbReference type="SUPFAM" id="SSF57850">
    <property type="entry name" value="RING/U-box"/>
    <property type="match status" value="1"/>
</dbReference>
<protein>
    <recommendedName>
        <fullName evidence="4">RING-type E3 ubiquitin transferase</fullName>
        <ecNumber evidence="4">2.3.2.27</ecNumber>
    </recommendedName>
</protein>
<evidence type="ECO:0000256" key="5">
    <source>
        <dbReference type="ARBA" id="ARBA00022679"/>
    </source>
</evidence>
<evidence type="ECO:0000256" key="9">
    <source>
        <dbReference type="ARBA" id="ARBA00022786"/>
    </source>
</evidence>
<evidence type="ECO:0000256" key="4">
    <source>
        <dbReference type="ARBA" id="ARBA00012483"/>
    </source>
</evidence>
<dbReference type="SMART" id="SM00184">
    <property type="entry name" value="RING"/>
    <property type="match status" value="1"/>
</dbReference>